<dbReference type="InterPro" id="IPR029058">
    <property type="entry name" value="AB_hydrolase_fold"/>
</dbReference>
<reference evidence="1 2" key="1">
    <citation type="submission" date="2019-03" db="EMBL/GenBank/DDBJ databases">
        <authorList>
            <person name="Fan P."/>
        </authorList>
    </citation>
    <scope>NUCLEOTIDE SEQUENCE [LARGE SCALE GENOMIC DNA]</scope>
    <source>
        <strain evidence="1 2">KCJ4950</strain>
    </source>
</reference>
<dbReference type="EMBL" id="SJWY01000030">
    <property type="protein sequence ID" value="TDE74835.1"/>
    <property type="molecule type" value="Genomic_DNA"/>
</dbReference>
<dbReference type="Gene3D" id="3.40.50.1820">
    <property type="entry name" value="alpha/beta hydrolase"/>
    <property type="match status" value="1"/>
</dbReference>
<keyword evidence="2" id="KW-1185">Reference proteome</keyword>
<accession>A0A4R5G700</accession>
<name>A0A4R5G700_9STRE</name>
<dbReference type="AlphaFoldDB" id="A0A4R5G700"/>
<comment type="caution">
    <text evidence="1">The sequence shown here is derived from an EMBL/GenBank/DDBJ whole genome shotgun (WGS) entry which is preliminary data.</text>
</comment>
<organism evidence="1 2">
    <name type="scientific">Streptococcus vicugnae</name>
    <dbReference type="NCBI Taxonomy" id="2740579"/>
    <lineage>
        <taxon>Bacteria</taxon>
        <taxon>Bacillati</taxon>
        <taxon>Bacillota</taxon>
        <taxon>Bacilli</taxon>
        <taxon>Lactobacillales</taxon>
        <taxon>Streptococcaceae</taxon>
        <taxon>Streptococcus</taxon>
    </lineage>
</organism>
<proteinExistence type="predicted"/>
<dbReference type="RefSeq" id="WP_132869086.1">
    <property type="nucleotide sequence ID" value="NZ_SJWY01000030.1"/>
</dbReference>
<dbReference type="SUPFAM" id="SSF53474">
    <property type="entry name" value="alpha/beta-Hydrolases"/>
    <property type="match status" value="1"/>
</dbReference>
<evidence type="ECO:0000313" key="2">
    <source>
        <dbReference type="Proteomes" id="UP000295231"/>
    </source>
</evidence>
<evidence type="ECO:0008006" key="3">
    <source>
        <dbReference type="Google" id="ProtNLM"/>
    </source>
</evidence>
<protein>
    <recommendedName>
        <fullName evidence="3">Alpha/beta hydrolase</fullName>
    </recommendedName>
</protein>
<dbReference type="Proteomes" id="UP000295231">
    <property type="component" value="Unassembled WGS sequence"/>
</dbReference>
<sequence>MYIHEFGNPEHPKVILLAPMMISGENLYQLMKPYLKGDYCIIAPDQGGHGKAGRYISADDEYRQLKDYLVEKEYFDIKLVYGASLGVAVGWRLFNDQCFIIEHAWFDGVALKKNAWLLENITRLLFRQKKRALKKSGAAASQSLIRMYGNDLAELMTKNFDRITNQEIDAMTANKEKELLEV</sequence>
<evidence type="ECO:0000313" key="1">
    <source>
        <dbReference type="EMBL" id="TDE74835.1"/>
    </source>
</evidence>
<gene>
    <name evidence="1" type="ORF">E0E04_02390</name>
</gene>